<name>A0A0B4XLK0_9GAMM</name>
<dbReference type="SUPFAM" id="SSF55961">
    <property type="entry name" value="Bet v1-like"/>
    <property type="match status" value="1"/>
</dbReference>
<dbReference type="EMBL" id="CP004387">
    <property type="protein sequence ID" value="AJD49159.1"/>
    <property type="molecule type" value="Genomic_DNA"/>
</dbReference>
<dbReference type="RefSeq" id="WP_008734112.1">
    <property type="nucleotide sequence ID" value="NZ_CP004387.1"/>
</dbReference>
<dbReference type="InterPro" id="IPR019587">
    <property type="entry name" value="Polyketide_cyclase/dehydratase"/>
</dbReference>
<evidence type="ECO:0000313" key="2">
    <source>
        <dbReference type="Proteomes" id="UP000006764"/>
    </source>
</evidence>
<dbReference type="KEGG" id="apac:S7S_13735"/>
<dbReference type="Proteomes" id="UP000006764">
    <property type="component" value="Chromosome"/>
</dbReference>
<dbReference type="PANTHER" id="PTHR36166:SF1">
    <property type="entry name" value="SRPBCC DOMAIN-CONTAINING PROTEIN"/>
    <property type="match status" value="1"/>
</dbReference>
<dbReference type="AlphaFoldDB" id="A0A0B4XLK0"/>
<proteinExistence type="predicted"/>
<protein>
    <submittedName>
        <fullName evidence="1">Polyketide cyclase/dehydrase</fullName>
    </submittedName>
</protein>
<dbReference type="CDD" id="cd07822">
    <property type="entry name" value="SRPBCC_4"/>
    <property type="match status" value="1"/>
</dbReference>
<dbReference type="InterPro" id="IPR023393">
    <property type="entry name" value="START-like_dom_sf"/>
</dbReference>
<evidence type="ECO:0000313" key="1">
    <source>
        <dbReference type="EMBL" id="AJD49159.1"/>
    </source>
</evidence>
<sequence>MFEIQTQIDIQASPARIWAILTDFAHFCEWNPFIVAAAGIARPGQILSLTLAVKPGRMMRFRPKVLHARASDKLVWRGRLLMPGLFDGEHCFTLSPLEDGSVRLSHSEQFRGLLVPLLRRGLERDTRAGFERMNQALRERAERHNRQAHR</sequence>
<dbReference type="STRING" id="391936.S7S_13735"/>
<dbReference type="Gene3D" id="3.30.530.20">
    <property type="match status" value="1"/>
</dbReference>
<dbReference type="HOGENOM" id="CLU_069867_4_0_6"/>
<dbReference type="PANTHER" id="PTHR36166">
    <property type="entry name" value="CHROMOSOME 9, WHOLE GENOME SHOTGUN SEQUENCE"/>
    <property type="match status" value="1"/>
</dbReference>
<organism evidence="1 2">
    <name type="scientific">Isoalcanivorax pacificus W11-5</name>
    <dbReference type="NCBI Taxonomy" id="391936"/>
    <lineage>
        <taxon>Bacteria</taxon>
        <taxon>Pseudomonadati</taxon>
        <taxon>Pseudomonadota</taxon>
        <taxon>Gammaproteobacteria</taxon>
        <taxon>Oceanospirillales</taxon>
        <taxon>Alcanivoracaceae</taxon>
        <taxon>Isoalcanivorax</taxon>
    </lineage>
</organism>
<dbReference type="Pfam" id="PF10604">
    <property type="entry name" value="Polyketide_cyc2"/>
    <property type="match status" value="1"/>
</dbReference>
<keyword evidence="2" id="KW-1185">Reference proteome</keyword>
<accession>A0A0B4XLK0</accession>
<reference evidence="1 2" key="1">
    <citation type="journal article" date="2012" name="J. Bacteriol.">
        <title>Genome sequence of an alkane-degrading bacterium, Alcanivorax pacificus type strain W11-5, isolated from deep sea sediment.</title>
        <authorList>
            <person name="Lai Q."/>
            <person name="Shao Z."/>
        </authorList>
    </citation>
    <scope>NUCLEOTIDE SEQUENCE [LARGE SCALE GENOMIC DNA]</scope>
    <source>
        <strain evidence="1 2">W11-5</strain>
    </source>
</reference>
<gene>
    <name evidence="1" type="ORF">S7S_13735</name>
</gene>